<dbReference type="CDD" id="cd04370">
    <property type="entry name" value="BAH"/>
    <property type="match status" value="1"/>
</dbReference>
<accession>A0ABR4DJJ9</accession>
<dbReference type="RefSeq" id="XP_070868923.1">
    <property type="nucleotide sequence ID" value="XM_071008647.1"/>
</dbReference>
<evidence type="ECO:0000259" key="2">
    <source>
        <dbReference type="PROSITE" id="PS51038"/>
    </source>
</evidence>
<dbReference type="InterPro" id="IPR011011">
    <property type="entry name" value="Znf_FYVE_PHD"/>
</dbReference>
<name>A0ABR4DJJ9_9PEZI</name>
<feature type="region of interest" description="Disordered" evidence="1">
    <location>
        <begin position="1"/>
        <end position="50"/>
    </location>
</feature>
<dbReference type="PROSITE" id="PS51038">
    <property type="entry name" value="BAH"/>
    <property type="match status" value="1"/>
</dbReference>
<dbReference type="InterPro" id="IPR043151">
    <property type="entry name" value="BAH_sf"/>
</dbReference>
<dbReference type="GeneID" id="98123291"/>
<gene>
    <name evidence="3" type="ORF">VTJ83DRAFT_2383</name>
</gene>
<proteinExistence type="predicted"/>
<protein>
    <recommendedName>
        <fullName evidence="2">BAH domain-containing protein</fullName>
    </recommendedName>
</protein>
<sequence length="468" mass="52295">MASPRKRPRPEAEDNRAECPFSIRVVDRRDKEQKKKKRRRTDQGDEDDAAQKILFQISPFSPSGKFKTHDTMDLHYQVDPAKQWTDMTRYNSFVLNGVKYYSEGFVYVANDSSIERQKAVNNNEPIQPRKRSDDDWVARILEIRASDEHHVYARVYWMYWPDELPAGTHDGKKIIQGRQPYHGANELIASNHMDIINVVSVTSQAHVRQWYEENDEEIQHALYWRQAFDVRTYELSSVELVCSCKTPGNPDKLLLGCTAESCKKWLHEQCILDHAMRETYKRLGTDKPHIAPIASKPETGDEGARPLSPSETAAGPEPSIDVKAEAGASDAVHVNIKDDDVQVKPSTEDEDAQAAPEDSIPPSPAADQPPASAAASTTSEKAPKEETPSKPATGGKGSGKKRGRPPRKNEADADNSRPWEGLFSATLRLTTEPGPPLVEIQDLRSGIVGGEKSWTEPIHCLVCGNQVN</sequence>
<dbReference type="SUPFAM" id="SSF57903">
    <property type="entry name" value="FYVE/PHD zinc finger"/>
    <property type="match status" value="1"/>
</dbReference>
<dbReference type="InterPro" id="IPR001025">
    <property type="entry name" value="BAH_dom"/>
</dbReference>
<keyword evidence="4" id="KW-1185">Reference proteome</keyword>
<feature type="domain" description="BAH" evidence="2">
    <location>
        <begin position="116"/>
        <end position="239"/>
    </location>
</feature>
<dbReference type="Gene3D" id="2.30.30.490">
    <property type="match status" value="1"/>
</dbReference>
<feature type="region of interest" description="Disordered" evidence="1">
    <location>
        <begin position="287"/>
        <end position="419"/>
    </location>
</feature>
<feature type="compositionally biased region" description="Low complexity" evidence="1">
    <location>
        <begin position="365"/>
        <end position="380"/>
    </location>
</feature>
<organism evidence="3 4">
    <name type="scientific">Remersonia thermophila</name>
    <dbReference type="NCBI Taxonomy" id="72144"/>
    <lineage>
        <taxon>Eukaryota</taxon>
        <taxon>Fungi</taxon>
        <taxon>Dikarya</taxon>
        <taxon>Ascomycota</taxon>
        <taxon>Pezizomycotina</taxon>
        <taxon>Sordariomycetes</taxon>
        <taxon>Sordariomycetidae</taxon>
        <taxon>Sordariales</taxon>
        <taxon>Sordariales incertae sedis</taxon>
        <taxon>Remersonia</taxon>
    </lineage>
</organism>
<evidence type="ECO:0000256" key="1">
    <source>
        <dbReference type="SAM" id="MobiDB-lite"/>
    </source>
</evidence>
<feature type="compositionally biased region" description="Basic and acidic residues" evidence="1">
    <location>
        <begin position="407"/>
        <end position="417"/>
    </location>
</feature>
<dbReference type="Proteomes" id="UP001600064">
    <property type="component" value="Unassembled WGS sequence"/>
</dbReference>
<dbReference type="PANTHER" id="PTHR46364">
    <property type="entry name" value="OS08G0421900 PROTEIN"/>
    <property type="match status" value="1"/>
</dbReference>
<reference evidence="3 4" key="1">
    <citation type="journal article" date="2024" name="Commun. Biol.">
        <title>Comparative genomic analysis of thermophilic fungi reveals convergent evolutionary adaptations and gene losses.</title>
        <authorList>
            <person name="Steindorff A.S."/>
            <person name="Aguilar-Pontes M.V."/>
            <person name="Robinson A.J."/>
            <person name="Andreopoulos B."/>
            <person name="LaButti K."/>
            <person name="Kuo A."/>
            <person name="Mondo S."/>
            <person name="Riley R."/>
            <person name="Otillar R."/>
            <person name="Haridas S."/>
            <person name="Lipzen A."/>
            <person name="Grimwood J."/>
            <person name="Schmutz J."/>
            <person name="Clum A."/>
            <person name="Reid I.D."/>
            <person name="Moisan M.C."/>
            <person name="Butler G."/>
            <person name="Nguyen T.T.M."/>
            <person name="Dewar K."/>
            <person name="Conant G."/>
            <person name="Drula E."/>
            <person name="Henrissat B."/>
            <person name="Hansel C."/>
            <person name="Singer S."/>
            <person name="Hutchinson M.I."/>
            <person name="de Vries R.P."/>
            <person name="Natvig D.O."/>
            <person name="Powell A.J."/>
            <person name="Tsang A."/>
            <person name="Grigoriev I.V."/>
        </authorList>
    </citation>
    <scope>NUCLEOTIDE SEQUENCE [LARGE SCALE GENOMIC DNA]</scope>
    <source>
        <strain evidence="3 4">ATCC 22073</strain>
    </source>
</reference>
<dbReference type="EMBL" id="JAZGUE010000002">
    <property type="protein sequence ID" value="KAL2270199.1"/>
    <property type="molecule type" value="Genomic_DNA"/>
</dbReference>
<comment type="caution">
    <text evidence="3">The sequence shown here is derived from an EMBL/GenBank/DDBJ whole genome shotgun (WGS) entry which is preliminary data.</text>
</comment>
<evidence type="ECO:0000313" key="4">
    <source>
        <dbReference type="Proteomes" id="UP001600064"/>
    </source>
</evidence>
<evidence type="ECO:0000313" key="3">
    <source>
        <dbReference type="EMBL" id="KAL2270199.1"/>
    </source>
</evidence>